<dbReference type="AlphaFoldDB" id="A0A1H7S1T3"/>
<evidence type="ECO:0000313" key="1">
    <source>
        <dbReference type="EMBL" id="SEL66286.1"/>
    </source>
</evidence>
<dbReference type="EMBL" id="FOBF01000006">
    <property type="protein sequence ID" value="SEL66286.1"/>
    <property type="molecule type" value="Genomic_DNA"/>
</dbReference>
<evidence type="ECO:0000313" key="2">
    <source>
        <dbReference type="Proteomes" id="UP000198953"/>
    </source>
</evidence>
<accession>A0A1H7S1T3</accession>
<organism evidence="1 2">
    <name type="scientific">Nonomuraea pusilla</name>
    <dbReference type="NCBI Taxonomy" id="46177"/>
    <lineage>
        <taxon>Bacteria</taxon>
        <taxon>Bacillati</taxon>
        <taxon>Actinomycetota</taxon>
        <taxon>Actinomycetes</taxon>
        <taxon>Streptosporangiales</taxon>
        <taxon>Streptosporangiaceae</taxon>
        <taxon>Nonomuraea</taxon>
    </lineage>
</organism>
<keyword evidence="2" id="KW-1185">Reference proteome</keyword>
<name>A0A1H7S1T3_9ACTN</name>
<dbReference type="Proteomes" id="UP000198953">
    <property type="component" value="Unassembled WGS sequence"/>
</dbReference>
<reference evidence="1 2" key="1">
    <citation type="submission" date="2016-10" db="EMBL/GenBank/DDBJ databases">
        <authorList>
            <person name="de Groot N.N."/>
        </authorList>
    </citation>
    <scope>NUCLEOTIDE SEQUENCE [LARGE SCALE GENOMIC DNA]</scope>
    <source>
        <strain evidence="1 2">DSM 43357</strain>
    </source>
</reference>
<protein>
    <submittedName>
        <fullName evidence="1">Uncharacterized protein</fullName>
    </submittedName>
</protein>
<dbReference type="STRING" id="46177.SAMN05660976_03005"/>
<proteinExistence type="predicted"/>
<sequence length="105" mass="11027">MNPWCDDGFGAALVAKATAEERELFERGLGCRWRGFRGRLWDVGGNGFESGSGMSAAMDSGCFYGTPVAVRVWGGLGTPAAATVLGGARVIPVAAVGRFLGCRRR</sequence>
<gene>
    <name evidence="1" type="ORF">SAMN05660976_03005</name>
</gene>